<evidence type="ECO:0000256" key="2">
    <source>
        <dbReference type="ARBA" id="ARBA00022692"/>
    </source>
</evidence>
<feature type="region of interest" description="Disordered" evidence="5">
    <location>
        <begin position="298"/>
        <end position="325"/>
    </location>
</feature>
<keyword evidence="8" id="KW-1185">Reference proteome</keyword>
<protein>
    <submittedName>
        <fullName evidence="7">Sphingoid long-chain base transporter RSB1</fullName>
    </submittedName>
</protein>
<keyword evidence="2 6" id="KW-0812">Transmembrane</keyword>
<name>A0A3D8QNN6_9HELO</name>
<dbReference type="InterPro" id="IPR007568">
    <property type="entry name" value="RTA1"/>
</dbReference>
<keyword evidence="4 6" id="KW-0472">Membrane</keyword>
<dbReference type="Pfam" id="PF04479">
    <property type="entry name" value="RTA1"/>
    <property type="match status" value="1"/>
</dbReference>
<feature type="transmembrane region" description="Helical" evidence="6">
    <location>
        <begin position="97"/>
        <end position="125"/>
    </location>
</feature>
<evidence type="ECO:0000256" key="3">
    <source>
        <dbReference type="ARBA" id="ARBA00022989"/>
    </source>
</evidence>
<comment type="caution">
    <text evidence="7">The sequence shown here is derived from an EMBL/GenBank/DDBJ whole genome shotgun (WGS) entry which is preliminary data.</text>
</comment>
<feature type="compositionally biased region" description="Low complexity" evidence="5">
    <location>
        <begin position="304"/>
        <end position="316"/>
    </location>
</feature>
<dbReference type="GO" id="GO:0000324">
    <property type="term" value="C:fungal-type vacuole"/>
    <property type="evidence" value="ECO:0007669"/>
    <property type="project" value="TreeGrafter"/>
</dbReference>
<evidence type="ECO:0000256" key="5">
    <source>
        <dbReference type="SAM" id="MobiDB-lite"/>
    </source>
</evidence>
<feature type="transmembrane region" description="Helical" evidence="6">
    <location>
        <begin position="68"/>
        <end position="85"/>
    </location>
</feature>
<dbReference type="STRING" id="1849047.A0A3D8QNN6"/>
<reference evidence="7 8" key="1">
    <citation type="journal article" date="2018" name="IMA Fungus">
        <title>IMA Genome-F 9: Draft genome sequence of Annulohypoxylon stygium, Aspergillus mulundensis, Berkeleyomyces basicola (syn. Thielaviopsis basicola), Ceratocystis smalleyi, two Cercospora beticola strains, Coleophoma cylindrospora, Fusarium fracticaudum, Phialophora cf. hyalina, and Morchella septimelata.</title>
        <authorList>
            <person name="Wingfield B.D."/>
            <person name="Bills G.F."/>
            <person name="Dong Y."/>
            <person name="Huang W."/>
            <person name="Nel W.J."/>
            <person name="Swalarsk-Parry B.S."/>
            <person name="Vaghefi N."/>
            <person name="Wilken P.M."/>
            <person name="An Z."/>
            <person name="de Beer Z.W."/>
            <person name="De Vos L."/>
            <person name="Chen L."/>
            <person name="Duong T.A."/>
            <person name="Gao Y."/>
            <person name="Hammerbacher A."/>
            <person name="Kikkert J.R."/>
            <person name="Li Y."/>
            <person name="Li H."/>
            <person name="Li K."/>
            <person name="Li Q."/>
            <person name="Liu X."/>
            <person name="Ma X."/>
            <person name="Naidoo K."/>
            <person name="Pethybridge S.J."/>
            <person name="Sun J."/>
            <person name="Steenkamp E.T."/>
            <person name="van der Nest M.A."/>
            <person name="van Wyk S."/>
            <person name="Wingfield M.J."/>
            <person name="Xiong C."/>
            <person name="Yue Q."/>
            <person name="Zhang X."/>
        </authorList>
    </citation>
    <scope>NUCLEOTIDE SEQUENCE [LARGE SCALE GENOMIC DNA]</scope>
    <source>
        <strain evidence="7 8">BP6252</strain>
    </source>
</reference>
<proteinExistence type="predicted"/>
<feature type="transmembrane region" description="Helical" evidence="6">
    <location>
        <begin position="137"/>
        <end position="155"/>
    </location>
</feature>
<evidence type="ECO:0000256" key="6">
    <source>
        <dbReference type="SAM" id="Phobius"/>
    </source>
</evidence>
<evidence type="ECO:0000313" key="7">
    <source>
        <dbReference type="EMBL" id="RDW63446.1"/>
    </source>
</evidence>
<gene>
    <name evidence="7" type="ORF">BP6252_10991</name>
</gene>
<evidence type="ECO:0000313" key="8">
    <source>
        <dbReference type="Proteomes" id="UP000256645"/>
    </source>
</evidence>
<feature type="transmembrane region" description="Helical" evidence="6">
    <location>
        <begin position="224"/>
        <end position="242"/>
    </location>
</feature>
<organism evidence="7 8">
    <name type="scientific">Coleophoma cylindrospora</name>
    <dbReference type="NCBI Taxonomy" id="1849047"/>
    <lineage>
        <taxon>Eukaryota</taxon>
        <taxon>Fungi</taxon>
        <taxon>Dikarya</taxon>
        <taxon>Ascomycota</taxon>
        <taxon>Pezizomycotina</taxon>
        <taxon>Leotiomycetes</taxon>
        <taxon>Helotiales</taxon>
        <taxon>Dermateaceae</taxon>
        <taxon>Coleophoma</taxon>
    </lineage>
</organism>
<dbReference type="PANTHER" id="PTHR31465">
    <property type="entry name" value="PROTEIN RTA1-RELATED"/>
    <property type="match status" value="1"/>
</dbReference>
<accession>A0A3D8QNN6</accession>
<feature type="transmembrane region" description="Helical" evidence="6">
    <location>
        <begin position="262"/>
        <end position="286"/>
    </location>
</feature>
<dbReference type="GO" id="GO:0005886">
    <property type="term" value="C:plasma membrane"/>
    <property type="evidence" value="ECO:0007669"/>
    <property type="project" value="TreeGrafter"/>
</dbReference>
<dbReference type="OrthoDB" id="4521223at2759"/>
<comment type="subcellular location">
    <subcellularLocation>
        <location evidence="1">Membrane</location>
        <topology evidence="1">Multi-pass membrane protein</topology>
    </subcellularLocation>
</comment>
<evidence type="ECO:0000256" key="4">
    <source>
        <dbReference type="ARBA" id="ARBA00023136"/>
    </source>
</evidence>
<dbReference type="Proteomes" id="UP000256645">
    <property type="component" value="Unassembled WGS sequence"/>
</dbReference>
<sequence length="325" mass="35307">MTSNYIDITSPYFDPTVNCTIGTCPIQYAEVQYVPSLAGNVLYAAIFGLFLVCHVVLAIIYKTWSYNFAMACGLILEIIGYVERVQMHANPFKSDPFVIYLVTVTIAPAFFTAAIYLCFSRVVVYYGAKVARFSTKLYTLAFITSDLLALILQAAGGALADGADTQLEQDHGVDIMIAGLAWQVFSLMVFVVLCLEFRSQATRAVKEGRILGSASNGLRQRMKLFLIAMGSSVVLIFIRSIFRCAELSKGFNSPIANDEVSYMILEGAMMVLATGVMTIFHPGLVFRGAWSNSGWSFGKKKGLKSSSGSGSGSDSSTEVSLSTKT</sequence>
<feature type="transmembrane region" description="Helical" evidence="6">
    <location>
        <begin position="175"/>
        <end position="195"/>
    </location>
</feature>
<evidence type="ECO:0000256" key="1">
    <source>
        <dbReference type="ARBA" id="ARBA00004141"/>
    </source>
</evidence>
<dbReference type="PANTHER" id="PTHR31465:SF9">
    <property type="entry name" value="SPHINGOID LONG-CHAIN BASE TRANSPORTER RSB1"/>
    <property type="match status" value="1"/>
</dbReference>
<dbReference type="EMBL" id="PDLM01000013">
    <property type="protein sequence ID" value="RDW63446.1"/>
    <property type="molecule type" value="Genomic_DNA"/>
</dbReference>
<keyword evidence="3 6" id="KW-1133">Transmembrane helix</keyword>
<dbReference type="AlphaFoldDB" id="A0A3D8QNN6"/>
<feature type="transmembrane region" description="Helical" evidence="6">
    <location>
        <begin position="41"/>
        <end position="61"/>
    </location>
</feature>